<dbReference type="AlphaFoldDB" id="A0A167VQC1"/>
<proteinExistence type="predicted"/>
<sequence length="54" mass="6109">MTVPLGLERGFPPGLRWIVVRVLCISQCCSLWREIAVRPEPDARDQPLSHDHTG</sequence>
<name>A0A167VQC1_9AGAM</name>
<evidence type="ECO:0000313" key="1">
    <source>
        <dbReference type="EMBL" id="KZP05258.1"/>
    </source>
</evidence>
<feature type="non-terminal residue" evidence="1">
    <location>
        <position position="54"/>
    </location>
</feature>
<accession>A0A167VQC1</accession>
<dbReference type="Proteomes" id="UP000076532">
    <property type="component" value="Unassembled WGS sequence"/>
</dbReference>
<gene>
    <name evidence="1" type="ORF">FIBSPDRAFT_877730</name>
</gene>
<reference evidence="1 2" key="1">
    <citation type="journal article" date="2016" name="Mol. Biol. Evol.">
        <title>Comparative Genomics of Early-Diverging Mushroom-Forming Fungi Provides Insights into the Origins of Lignocellulose Decay Capabilities.</title>
        <authorList>
            <person name="Nagy L.G."/>
            <person name="Riley R."/>
            <person name="Tritt A."/>
            <person name="Adam C."/>
            <person name="Daum C."/>
            <person name="Floudas D."/>
            <person name="Sun H."/>
            <person name="Yadav J.S."/>
            <person name="Pangilinan J."/>
            <person name="Larsson K.H."/>
            <person name="Matsuura K."/>
            <person name="Barry K."/>
            <person name="Labutti K."/>
            <person name="Kuo R."/>
            <person name="Ohm R.A."/>
            <person name="Bhattacharya S.S."/>
            <person name="Shirouzu T."/>
            <person name="Yoshinaga Y."/>
            <person name="Martin F.M."/>
            <person name="Grigoriev I.V."/>
            <person name="Hibbett D.S."/>
        </authorList>
    </citation>
    <scope>NUCLEOTIDE SEQUENCE [LARGE SCALE GENOMIC DNA]</scope>
    <source>
        <strain evidence="1 2">CBS 109695</strain>
    </source>
</reference>
<evidence type="ECO:0000313" key="2">
    <source>
        <dbReference type="Proteomes" id="UP000076532"/>
    </source>
</evidence>
<dbReference type="EMBL" id="KV417851">
    <property type="protein sequence ID" value="KZP05258.1"/>
    <property type="molecule type" value="Genomic_DNA"/>
</dbReference>
<protein>
    <submittedName>
        <fullName evidence="1">Uncharacterized protein</fullName>
    </submittedName>
</protein>
<organism evidence="1 2">
    <name type="scientific">Athelia psychrophila</name>
    <dbReference type="NCBI Taxonomy" id="1759441"/>
    <lineage>
        <taxon>Eukaryota</taxon>
        <taxon>Fungi</taxon>
        <taxon>Dikarya</taxon>
        <taxon>Basidiomycota</taxon>
        <taxon>Agaricomycotina</taxon>
        <taxon>Agaricomycetes</taxon>
        <taxon>Agaricomycetidae</taxon>
        <taxon>Atheliales</taxon>
        <taxon>Atheliaceae</taxon>
        <taxon>Athelia</taxon>
    </lineage>
</organism>
<keyword evidence="2" id="KW-1185">Reference proteome</keyword>